<dbReference type="AlphaFoldDB" id="A0A0B7FQ14"/>
<reference evidence="2 3" key="1">
    <citation type="submission" date="2014-11" db="EMBL/GenBank/DDBJ databases">
        <authorList>
            <person name="Wibberg Daniel"/>
        </authorList>
    </citation>
    <scope>NUCLEOTIDE SEQUENCE [LARGE SCALE GENOMIC DNA]</scope>
    <source>
        <strain evidence="2">Rhizoctonia solani AG1-IB 7/3/14</strain>
    </source>
</reference>
<proteinExistence type="predicted"/>
<evidence type="ECO:0000313" key="2">
    <source>
        <dbReference type="EMBL" id="CEL60036.1"/>
    </source>
</evidence>
<dbReference type="EMBL" id="LN679516">
    <property type="protein sequence ID" value="CEL60036.1"/>
    <property type="molecule type" value="Genomic_DNA"/>
</dbReference>
<feature type="compositionally biased region" description="Polar residues" evidence="1">
    <location>
        <begin position="133"/>
        <end position="152"/>
    </location>
</feature>
<organism evidence="2 3">
    <name type="scientific">Thanatephorus cucumeris (strain AG1-IB / isolate 7/3/14)</name>
    <name type="common">Lettuce bottom rot fungus</name>
    <name type="synonym">Rhizoctonia solani</name>
    <dbReference type="NCBI Taxonomy" id="1108050"/>
    <lineage>
        <taxon>Eukaryota</taxon>
        <taxon>Fungi</taxon>
        <taxon>Dikarya</taxon>
        <taxon>Basidiomycota</taxon>
        <taxon>Agaricomycotina</taxon>
        <taxon>Agaricomycetes</taxon>
        <taxon>Cantharellales</taxon>
        <taxon>Ceratobasidiaceae</taxon>
        <taxon>Rhizoctonia</taxon>
        <taxon>Rhizoctonia solani AG-1</taxon>
    </lineage>
</organism>
<evidence type="ECO:0000256" key="1">
    <source>
        <dbReference type="SAM" id="MobiDB-lite"/>
    </source>
</evidence>
<dbReference type="Proteomes" id="UP000059188">
    <property type="component" value="Unassembled WGS sequence"/>
</dbReference>
<feature type="region of interest" description="Disordered" evidence="1">
    <location>
        <begin position="108"/>
        <end position="152"/>
    </location>
</feature>
<feature type="region of interest" description="Disordered" evidence="1">
    <location>
        <begin position="22"/>
        <end position="62"/>
    </location>
</feature>
<keyword evidence="3" id="KW-1185">Reference proteome</keyword>
<name>A0A0B7FQ14_THACB</name>
<protein>
    <submittedName>
        <fullName evidence="2">Uncharacterized protein</fullName>
    </submittedName>
</protein>
<gene>
    <name evidence="2" type="ORF">RSOLAG1IB_12296</name>
</gene>
<accession>A0A0B7FQ14</accession>
<sequence length="204" mass="21677">MMLPSEPPPITDLKLARQVITRTGREGNGKALEGGVTTKGEGRLTENGRAASGTRKLPDDSTSVAEWAVDALAAAIKDRTSFEQLASGFATPRPTYSVGRDVRSAVISTPSPTSELARPEAAASPVPPDRAQTDTPYQSASERLSAEPGNSTGSRVSYFIVLQTTTRRKMMCVPSPRYAPFPPFPLVESLLVGLCVWGNGVDCV</sequence>
<evidence type="ECO:0000313" key="3">
    <source>
        <dbReference type="Proteomes" id="UP000059188"/>
    </source>
</evidence>